<feature type="transmembrane region" description="Helical" evidence="8">
    <location>
        <begin position="16"/>
        <end position="40"/>
    </location>
</feature>
<evidence type="ECO:0000256" key="1">
    <source>
        <dbReference type="ARBA" id="ARBA00004162"/>
    </source>
</evidence>
<dbReference type="Proteomes" id="UP001367508">
    <property type="component" value="Unassembled WGS sequence"/>
</dbReference>
<evidence type="ECO:0000256" key="3">
    <source>
        <dbReference type="ARBA" id="ARBA00022475"/>
    </source>
</evidence>
<keyword evidence="2" id="KW-0217">Developmental protein</keyword>
<dbReference type="InterPro" id="IPR051525">
    <property type="entry name" value="DVL_RTFL_regulatory"/>
</dbReference>
<comment type="subcellular location">
    <subcellularLocation>
        <location evidence="1">Cell membrane</location>
        <topology evidence="1">Single-pass membrane protein</topology>
    </subcellularLocation>
</comment>
<dbReference type="EMBL" id="JAYMYQ010000002">
    <property type="protein sequence ID" value="KAK7349355.1"/>
    <property type="molecule type" value="Genomic_DNA"/>
</dbReference>
<keyword evidence="6 8" id="KW-0472">Membrane</keyword>
<sequence>MVRWRLKQQNHQSPGVIGLVLSLKAASCAAMCIWSALLLIGQERVVANWEKLSLASRPLKCNAATSYAAAAIVARRFIIPIFFIFSCEQLSCKSLSFRACPRSLHHFHFTPSNQPLRKLSYHYILYTIQVIMAEIQNYKYKQGTKVPSKRKGNGISTKCASLVKEQRARLYILRRCATMLLCWYIQGDD</sequence>
<gene>
    <name evidence="9" type="ORF">VNO77_06663</name>
</gene>
<evidence type="ECO:0000256" key="8">
    <source>
        <dbReference type="SAM" id="Phobius"/>
    </source>
</evidence>
<evidence type="ECO:0000313" key="10">
    <source>
        <dbReference type="Proteomes" id="UP001367508"/>
    </source>
</evidence>
<proteinExistence type="inferred from homology"/>
<accession>A0AAN9QT11</accession>
<comment type="similarity">
    <text evidence="7">Belongs to the DVL/RTFL small polypeptides family.</text>
</comment>
<reference evidence="9 10" key="1">
    <citation type="submission" date="2024-01" db="EMBL/GenBank/DDBJ databases">
        <title>The genomes of 5 underutilized Papilionoideae crops provide insights into root nodulation and disease resistanc.</title>
        <authorList>
            <person name="Jiang F."/>
        </authorList>
    </citation>
    <scope>NUCLEOTIDE SEQUENCE [LARGE SCALE GENOMIC DNA]</scope>
    <source>
        <strain evidence="9">LVBAO_FW01</strain>
        <tissue evidence="9">Leaves</tissue>
    </source>
</reference>
<keyword evidence="10" id="KW-1185">Reference proteome</keyword>
<comment type="caution">
    <text evidence="9">The sequence shown here is derived from an EMBL/GenBank/DDBJ whole genome shotgun (WGS) entry which is preliminary data.</text>
</comment>
<dbReference type="PANTHER" id="PTHR33102">
    <property type="entry name" value="DVL19-RELATED-RELATED"/>
    <property type="match status" value="1"/>
</dbReference>
<keyword evidence="4 8" id="KW-0812">Transmembrane</keyword>
<dbReference type="GO" id="GO:0008285">
    <property type="term" value="P:negative regulation of cell population proliferation"/>
    <property type="evidence" value="ECO:0007669"/>
    <property type="project" value="InterPro"/>
</dbReference>
<keyword evidence="3" id="KW-1003">Cell membrane</keyword>
<name>A0AAN9QT11_CANGL</name>
<dbReference type="AlphaFoldDB" id="A0AAN9QT11"/>
<keyword evidence="5 8" id="KW-1133">Transmembrane helix</keyword>
<evidence type="ECO:0000256" key="5">
    <source>
        <dbReference type="ARBA" id="ARBA00022989"/>
    </source>
</evidence>
<evidence type="ECO:0000256" key="7">
    <source>
        <dbReference type="ARBA" id="ARBA00024340"/>
    </source>
</evidence>
<organism evidence="9 10">
    <name type="scientific">Canavalia gladiata</name>
    <name type="common">Sword bean</name>
    <name type="synonym">Dolichos gladiatus</name>
    <dbReference type="NCBI Taxonomy" id="3824"/>
    <lineage>
        <taxon>Eukaryota</taxon>
        <taxon>Viridiplantae</taxon>
        <taxon>Streptophyta</taxon>
        <taxon>Embryophyta</taxon>
        <taxon>Tracheophyta</taxon>
        <taxon>Spermatophyta</taxon>
        <taxon>Magnoliopsida</taxon>
        <taxon>eudicotyledons</taxon>
        <taxon>Gunneridae</taxon>
        <taxon>Pentapetalae</taxon>
        <taxon>rosids</taxon>
        <taxon>fabids</taxon>
        <taxon>Fabales</taxon>
        <taxon>Fabaceae</taxon>
        <taxon>Papilionoideae</taxon>
        <taxon>50 kb inversion clade</taxon>
        <taxon>NPAAA clade</taxon>
        <taxon>indigoferoid/millettioid clade</taxon>
        <taxon>Phaseoleae</taxon>
        <taxon>Canavalia</taxon>
    </lineage>
</organism>
<dbReference type="InterPro" id="IPR012552">
    <property type="entry name" value="DVL"/>
</dbReference>
<evidence type="ECO:0000256" key="2">
    <source>
        <dbReference type="ARBA" id="ARBA00022473"/>
    </source>
</evidence>
<protein>
    <submittedName>
        <fullName evidence="9">Uncharacterized protein</fullName>
    </submittedName>
</protein>
<dbReference type="GO" id="GO:0005886">
    <property type="term" value="C:plasma membrane"/>
    <property type="evidence" value="ECO:0007669"/>
    <property type="project" value="UniProtKB-SubCell"/>
</dbReference>
<dbReference type="Pfam" id="PF08137">
    <property type="entry name" value="DVL"/>
    <property type="match status" value="1"/>
</dbReference>
<evidence type="ECO:0000313" key="9">
    <source>
        <dbReference type="EMBL" id="KAK7349355.1"/>
    </source>
</evidence>
<dbReference type="GO" id="GO:0048367">
    <property type="term" value="P:shoot system development"/>
    <property type="evidence" value="ECO:0007669"/>
    <property type="project" value="UniProtKB-ARBA"/>
</dbReference>
<evidence type="ECO:0000256" key="6">
    <source>
        <dbReference type="ARBA" id="ARBA00023136"/>
    </source>
</evidence>
<evidence type="ECO:0000256" key="4">
    <source>
        <dbReference type="ARBA" id="ARBA00022692"/>
    </source>
</evidence>